<sequence length="61" mass="6740">MHKLALLMEDIARASVSAVVGLFMLGVAIVIGIIVLVTIMIVLKMAINDISEFFKKIARRR</sequence>
<keyword evidence="1" id="KW-0472">Membrane</keyword>
<proteinExistence type="predicted"/>
<dbReference type="AlphaFoldDB" id="A0A414DFE0"/>
<evidence type="ECO:0000313" key="2">
    <source>
        <dbReference type="EMBL" id="RHD09405.1"/>
    </source>
</evidence>
<accession>A0A414DFE0</accession>
<feature type="transmembrane region" description="Helical" evidence="1">
    <location>
        <begin position="20"/>
        <end position="43"/>
    </location>
</feature>
<evidence type="ECO:0000313" key="3">
    <source>
        <dbReference type="Proteomes" id="UP000284472"/>
    </source>
</evidence>
<reference evidence="2 3" key="1">
    <citation type="submission" date="2018-08" db="EMBL/GenBank/DDBJ databases">
        <title>A genome reference for cultivated species of the human gut microbiota.</title>
        <authorList>
            <person name="Zou Y."/>
            <person name="Xue W."/>
            <person name="Luo G."/>
        </authorList>
    </citation>
    <scope>NUCLEOTIDE SEQUENCE [LARGE SCALE GENOMIC DNA]</scope>
    <source>
        <strain evidence="2 3">AM32-6</strain>
    </source>
</reference>
<comment type="caution">
    <text evidence="2">The sequence shown here is derived from an EMBL/GenBank/DDBJ whole genome shotgun (WGS) entry which is preliminary data.</text>
</comment>
<keyword evidence="1" id="KW-1133">Transmembrane helix</keyword>
<name>A0A414DFE0_MEDGN</name>
<organism evidence="2 3">
    <name type="scientific">Mediterraneibacter gnavus</name>
    <name type="common">Ruminococcus gnavus</name>
    <dbReference type="NCBI Taxonomy" id="33038"/>
    <lineage>
        <taxon>Bacteria</taxon>
        <taxon>Bacillati</taxon>
        <taxon>Bacillota</taxon>
        <taxon>Clostridia</taxon>
        <taxon>Lachnospirales</taxon>
        <taxon>Lachnospiraceae</taxon>
        <taxon>Mediterraneibacter</taxon>
    </lineage>
</organism>
<dbReference type="RefSeq" id="WP_118043605.1">
    <property type="nucleotide sequence ID" value="NZ_QSIR01000001.1"/>
</dbReference>
<evidence type="ECO:0000256" key="1">
    <source>
        <dbReference type="SAM" id="Phobius"/>
    </source>
</evidence>
<keyword evidence="1" id="KW-0812">Transmembrane</keyword>
<protein>
    <submittedName>
        <fullName evidence="2">Uncharacterized protein</fullName>
    </submittedName>
</protein>
<gene>
    <name evidence="2" type="ORF">DW812_01245</name>
</gene>
<dbReference type="EMBL" id="QSIR01000001">
    <property type="protein sequence ID" value="RHD09405.1"/>
    <property type="molecule type" value="Genomic_DNA"/>
</dbReference>
<dbReference type="Proteomes" id="UP000284472">
    <property type="component" value="Unassembled WGS sequence"/>
</dbReference>